<keyword evidence="10" id="KW-1185">Reference proteome</keyword>
<dbReference type="Gene3D" id="1.50.10.10">
    <property type="match status" value="1"/>
</dbReference>
<dbReference type="Pfam" id="PF01270">
    <property type="entry name" value="Glyco_hydro_8"/>
    <property type="match status" value="1"/>
</dbReference>
<protein>
    <recommendedName>
        <fullName evidence="3">cellulase</fullName>
        <ecNumber evidence="3">3.2.1.4</ecNumber>
    </recommendedName>
</protein>
<evidence type="ECO:0000256" key="3">
    <source>
        <dbReference type="ARBA" id="ARBA00012601"/>
    </source>
</evidence>
<name>A0A853FWB9_9BURK</name>
<dbReference type="GO" id="GO:0030245">
    <property type="term" value="P:cellulose catabolic process"/>
    <property type="evidence" value="ECO:0007669"/>
    <property type="project" value="UniProtKB-KW"/>
</dbReference>
<comment type="caution">
    <text evidence="9">The sequence shown here is derived from an EMBL/GenBank/DDBJ whole genome shotgun (WGS) entry which is preliminary data.</text>
</comment>
<evidence type="ECO:0000256" key="8">
    <source>
        <dbReference type="SAM" id="SignalP"/>
    </source>
</evidence>
<accession>A0A853FWB9</accession>
<keyword evidence="8" id="KW-0732">Signal</keyword>
<keyword evidence="7" id="KW-0624">Polysaccharide degradation</keyword>
<dbReference type="EC" id="3.2.1.4" evidence="3"/>
<reference evidence="9 10" key="1">
    <citation type="submission" date="2020-07" db="EMBL/GenBank/DDBJ databases">
        <title>Taxonomic revisions and descriptions of new bacterial species based on genomic comparisons in the high-G+C-content subgroup of the family Alcaligenaceae.</title>
        <authorList>
            <person name="Szabo A."/>
            <person name="Felfoldi T."/>
        </authorList>
    </citation>
    <scope>NUCLEOTIDE SEQUENCE [LARGE SCALE GENOMIC DNA]</scope>
    <source>
        <strain evidence="9 10">LMG 24012</strain>
    </source>
</reference>
<dbReference type="InterPro" id="IPR012341">
    <property type="entry name" value="6hp_glycosidase-like_sf"/>
</dbReference>
<keyword evidence="5" id="KW-0136">Cellulose degradation</keyword>
<comment type="catalytic activity">
    <reaction evidence="1">
        <text>Endohydrolysis of (1-&gt;4)-beta-D-glucosidic linkages in cellulose, lichenin and cereal beta-D-glucans.</text>
        <dbReference type="EC" id="3.2.1.4"/>
    </reaction>
</comment>
<evidence type="ECO:0000256" key="6">
    <source>
        <dbReference type="ARBA" id="ARBA00023295"/>
    </source>
</evidence>
<evidence type="ECO:0000313" key="10">
    <source>
        <dbReference type="Proteomes" id="UP000559809"/>
    </source>
</evidence>
<dbReference type="InterPro" id="IPR008928">
    <property type="entry name" value="6-hairpin_glycosidase_sf"/>
</dbReference>
<dbReference type="NCBIfam" id="NF008305">
    <property type="entry name" value="PRK11097.1"/>
    <property type="match status" value="1"/>
</dbReference>
<dbReference type="AlphaFoldDB" id="A0A853FWB9"/>
<evidence type="ECO:0000256" key="1">
    <source>
        <dbReference type="ARBA" id="ARBA00000966"/>
    </source>
</evidence>
<organism evidence="9 10">
    <name type="scientific">Parapusillimonas granuli</name>
    <dbReference type="NCBI Taxonomy" id="380911"/>
    <lineage>
        <taxon>Bacteria</taxon>
        <taxon>Pseudomonadati</taxon>
        <taxon>Pseudomonadota</taxon>
        <taxon>Betaproteobacteria</taxon>
        <taxon>Burkholderiales</taxon>
        <taxon>Alcaligenaceae</taxon>
        <taxon>Parapusillimonas</taxon>
    </lineage>
</organism>
<comment type="similarity">
    <text evidence="2">Belongs to the glycosyl hydrolase 8 (cellulase D) family.</text>
</comment>
<dbReference type="EMBL" id="JACCEM010000001">
    <property type="protein sequence ID" value="NYT47992.1"/>
    <property type="molecule type" value="Genomic_DNA"/>
</dbReference>
<dbReference type="SUPFAM" id="SSF48208">
    <property type="entry name" value="Six-hairpin glycosidases"/>
    <property type="match status" value="1"/>
</dbReference>
<dbReference type="Proteomes" id="UP000559809">
    <property type="component" value="Unassembled WGS sequence"/>
</dbReference>
<keyword evidence="7" id="KW-0119">Carbohydrate metabolism</keyword>
<keyword evidence="6 9" id="KW-0326">Glycosidase</keyword>
<feature type="signal peptide" evidence="8">
    <location>
        <begin position="1"/>
        <end position="27"/>
    </location>
</feature>
<sequence>MRRMMMKRLMSVWLCSLALLAPLPAAAAAACKASDWPLWELFKKHFVQDSGRVLDASTKMQHSSSEGQSYGMFFALVAGDDKTFDAIWRWSVDNLAGGDMSQRLPAWIWGVDDDKNWRVLDANSASDGDLWFAYALLEAGRLWSRPDYTRSAHALLRLIEAQEVLDVPGLGRMLLPGKEGFVTPGKEWRFNPSYLPIPLLRRLELEFPAGPWKEIAGNTAKMLARVTPYGLAPDWTAYRAQDGGNGAFGPDPAKGAEGSYDAIRNYLWAGMTPMADPLFRAMMISLDGMAFLTRDKGAPPEKVDTLTGRATGEGPFGFSAALVPYFKASGEPAPAQLQKQRAESMLRASLAKEGVQPPYYDFVLSLFGLGWVDQYYDFRPDGTLSLPWEKACLDIPAN</sequence>
<keyword evidence="4 9" id="KW-0378">Hydrolase</keyword>
<evidence type="ECO:0000313" key="9">
    <source>
        <dbReference type="EMBL" id="NYT47992.1"/>
    </source>
</evidence>
<evidence type="ECO:0000256" key="5">
    <source>
        <dbReference type="ARBA" id="ARBA00023001"/>
    </source>
</evidence>
<proteinExistence type="inferred from homology"/>
<dbReference type="InterPro" id="IPR002037">
    <property type="entry name" value="Glyco_hydro_8"/>
</dbReference>
<evidence type="ECO:0000256" key="7">
    <source>
        <dbReference type="ARBA" id="ARBA00023326"/>
    </source>
</evidence>
<evidence type="ECO:0000256" key="2">
    <source>
        <dbReference type="ARBA" id="ARBA00009209"/>
    </source>
</evidence>
<evidence type="ECO:0000256" key="4">
    <source>
        <dbReference type="ARBA" id="ARBA00022801"/>
    </source>
</evidence>
<dbReference type="GO" id="GO:0008810">
    <property type="term" value="F:cellulase activity"/>
    <property type="evidence" value="ECO:0007669"/>
    <property type="project" value="UniProtKB-EC"/>
</dbReference>
<feature type="chain" id="PRO_5032704900" description="cellulase" evidence="8">
    <location>
        <begin position="28"/>
        <end position="398"/>
    </location>
</feature>
<dbReference type="PRINTS" id="PR00735">
    <property type="entry name" value="GLHYDRLASE8"/>
</dbReference>
<gene>
    <name evidence="9" type="primary">bcsZ</name>
    <name evidence="9" type="ORF">H0A72_01570</name>
</gene>
<dbReference type="PROSITE" id="PS51257">
    <property type="entry name" value="PROKAR_LIPOPROTEIN"/>
    <property type="match status" value="1"/>
</dbReference>